<feature type="domain" description="RING-type" evidence="5">
    <location>
        <begin position="24"/>
        <end position="67"/>
    </location>
</feature>
<sequence>LSAPDPSGGAAMAQKAVDTETLMCVICLELLKDPVTIPCGHSFCRNCVQNHWDREEGMSWYSCPECRESFSHRPVLVKTVKMAALLEQLKETGQTVFPGSDSVAGPGDVPCDLCSGRRLKAVHSCLQCLVSYCEHHLQPHRDVAVLQKHQLMQLLCVVCCMDRHRGHDMVSSAAERAQKQTQLEGRRQLLLQTISDSETCLNQLQEEPQTISCSHFYSTGTTCQMSLNFDQS</sequence>
<dbReference type="Gene3D" id="4.10.830.40">
    <property type="match status" value="1"/>
</dbReference>
<protein>
    <recommendedName>
        <fullName evidence="5">RING-type domain-containing protein</fullName>
    </recommendedName>
</protein>
<reference evidence="6" key="2">
    <citation type="submission" date="2025-09" db="UniProtKB">
        <authorList>
            <consortium name="Ensembl"/>
        </authorList>
    </citation>
    <scope>IDENTIFICATION</scope>
</reference>
<dbReference type="Proteomes" id="UP000694523">
    <property type="component" value="Unplaced"/>
</dbReference>
<keyword evidence="1" id="KW-0479">Metal-binding</keyword>
<evidence type="ECO:0000256" key="2">
    <source>
        <dbReference type="ARBA" id="ARBA00022771"/>
    </source>
</evidence>
<proteinExistence type="predicted"/>
<evidence type="ECO:0000256" key="1">
    <source>
        <dbReference type="ARBA" id="ARBA00022723"/>
    </source>
</evidence>
<organism evidence="6 7">
    <name type="scientific">Neogobius melanostomus</name>
    <name type="common">round goby</name>
    <dbReference type="NCBI Taxonomy" id="47308"/>
    <lineage>
        <taxon>Eukaryota</taxon>
        <taxon>Metazoa</taxon>
        <taxon>Chordata</taxon>
        <taxon>Craniata</taxon>
        <taxon>Vertebrata</taxon>
        <taxon>Euteleostomi</taxon>
        <taxon>Actinopterygii</taxon>
        <taxon>Neopterygii</taxon>
        <taxon>Teleostei</taxon>
        <taxon>Neoteleostei</taxon>
        <taxon>Acanthomorphata</taxon>
        <taxon>Gobiaria</taxon>
        <taxon>Gobiiformes</taxon>
        <taxon>Gobioidei</taxon>
        <taxon>Gobiidae</taxon>
        <taxon>Benthophilinae</taxon>
        <taxon>Neogobiini</taxon>
        <taxon>Neogobius</taxon>
    </lineage>
</organism>
<dbReference type="Gene3D" id="3.30.40.10">
    <property type="entry name" value="Zinc/RING finger domain, C3HC4 (zinc finger)"/>
    <property type="match status" value="1"/>
</dbReference>
<dbReference type="Ensembl" id="ENSNMLT00000030729.1">
    <property type="protein sequence ID" value="ENSNMLP00000027508.1"/>
    <property type="gene ID" value="ENSNMLG00000017533.1"/>
</dbReference>
<accession>A0A8C6WS37</accession>
<dbReference type="SMART" id="SM00184">
    <property type="entry name" value="RING"/>
    <property type="match status" value="1"/>
</dbReference>
<evidence type="ECO:0000256" key="4">
    <source>
        <dbReference type="PROSITE-ProRule" id="PRU00175"/>
    </source>
</evidence>
<dbReference type="InterPro" id="IPR017907">
    <property type="entry name" value="Znf_RING_CS"/>
</dbReference>
<evidence type="ECO:0000313" key="7">
    <source>
        <dbReference type="Proteomes" id="UP000694523"/>
    </source>
</evidence>
<keyword evidence="2 4" id="KW-0863">Zinc-finger</keyword>
<dbReference type="GO" id="GO:0008270">
    <property type="term" value="F:zinc ion binding"/>
    <property type="evidence" value="ECO:0007669"/>
    <property type="project" value="UniProtKB-KW"/>
</dbReference>
<dbReference type="InterPro" id="IPR051051">
    <property type="entry name" value="E3_ubiq-ligase_TRIM/RNF"/>
</dbReference>
<evidence type="ECO:0000313" key="6">
    <source>
        <dbReference type="Ensembl" id="ENSNMLP00000027508.1"/>
    </source>
</evidence>
<dbReference type="AlphaFoldDB" id="A0A8C6WS37"/>
<dbReference type="PROSITE" id="PS00518">
    <property type="entry name" value="ZF_RING_1"/>
    <property type="match status" value="1"/>
</dbReference>
<evidence type="ECO:0000256" key="3">
    <source>
        <dbReference type="ARBA" id="ARBA00022833"/>
    </source>
</evidence>
<dbReference type="InterPro" id="IPR001841">
    <property type="entry name" value="Znf_RING"/>
</dbReference>
<reference evidence="6" key="1">
    <citation type="submission" date="2025-08" db="UniProtKB">
        <authorList>
            <consortium name="Ensembl"/>
        </authorList>
    </citation>
    <scope>IDENTIFICATION</scope>
</reference>
<keyword evidence="3" id="KW-0862">Zinc</keyword>
<dbReference type="PROSITE" id="PS50089">
    <property type="entry name" value="ZF_RING_2"/>
    <property type="match status" value="1"/>
</dbReference>
<evidence type="ECO:0000259" key="5">
    <source>
        <dbReference type="PROSITE" id="PS50089"/>
    </source>
</evidence>
<keyword evidence="7" id="KW-1185">Reference proteome</keyword>
<dbReference type="PANTHER" id="PTHR25465:SF5">
    <property type="entry name" value="E3 UBIQUITIN_ISG15 LIGASE TRIM25-RELATED"/>
    <property type="match status" value="1"/>
</dbReference>
<dbReference type="Pfam" id="PF15227">
    <property type="entry name" value="zf-C3HC4_4"/>
    <property type="match status" value="1"/>
</dbReference>
<dbReference type="PANTHER" id="PTHR25465">
    <property type="entry name" value="B-BOX DOMAIN CONTAINING"/>
    <property type="match status" value="1"/>
</dbReference>
<name>A0A8C6WS37_9GOBI</name>
<dbReference type="SUPFAM" id="SSF57850">
    <property type="entry name" value="RING/U-box"/>
    <property type="match status" value="1"/>
</dbReference>
<dbReference type="InterPro" id="IPR013083">
    <property type="entry name" value="Znf_RING/FYVE/PHD"/>
</dbReference>